<keyword evidence="3" id="KW-0805">Transcription regulation</keyword>
<dbReference type="SUPFAM" id="SSF52540">
    <property type="entry name" value="P-loop containing nucleoside triphosphate hydrolases"/>
    <property type="match status" value="1"/>
</dbReference>
<keyword evidence="10" id="KW-1185">Reference proteome</keyword>
<dbReference type="Gene3D" id="3.40.50.300">
    <property type="entry name" value="P-loop containing nucleotide triphosphate hydrolases"/>
    <property type="match status" value="1"/>
</dbReference>
<evidence type="ECO:0000256" key="3">
    <source>
        <dbReference type="ARBA" id="ARBA00023015"/>
    </source>
</evidence>
<feature type="domain" description="Response regulatory" evidence="8">
    <location>
        <begin position="7"/>
        <end position="126"/>
    </location>
</feature>
<dbReference type="Pfam" id="PF02954">
    <property type="entry name" value="HTH_8"/>
    <property type="match status" value="1"/>
</dbReference>
<dbReference type="InterPro" id="IPR011006">
    <property type="entry name" value="CheY-like_superfamily"/>
</dbReference>
<dbReference type="Gene3D" id="3.40.50.2300">
    <property type="match status" value="1"/>
</dbReference>
<dbReference type="InterPro" id="IPR009057">
    <property type="entry name" value="Homeodomain-like_sf"/>
</dbReference>
<dbReference type="Gene3D" id="1.10.8.60">
    <property type="match status" value="1"/>
</dbReference>
<dbReference type="SUPFAM" id="SSF52172">
    <property type="entry name" value="CheY-like"/>
    <property type="match status" value="1"/>
</dbReference>
<protein>
    <submittedName>
        <fullName evidence="9">Sigma-54 dependent transcriptional regulator</fullName>
    </submittedName>
</protein>
<evidence type="ECO:0000259" key="8">
    <source>
        <dbReference type="PROSITE" id="PS50110"/>
    </source>
</evidence>
<keyword evidence="2" id="KW-0067">ATP-binding</keyword>
<dbReference type="InterPro" id="IPR003593">
    <property type="entry name" value="AAA+_ATPase"/>
</dbReference>
<name>A0ABZ0IVJ0_9BACT</name>
<dbReference type="InterPro" id="IPR025943">
    <property type="entry name" value="Sigma_54_int_dom_ATP-bd_2"/>
</dbReference>
<dbReference type="SMART" id="SM00382">
    <property type="entry name" value="AAA"/>
    <property type="match status" value="1"/>
</dbReference>
<dbReference type="SUPFAM" id="SSF46689">
    <property type="entry name" value="Homeodomain-like"/>
    <property type="match status" value="1"/>
</dbReference>
<dbReference type="InterPro" id="IPR058031">
    <property type="entry name" value="AAA_lid_NorR"/>
</dbReference>
<dbReference type="CDD" id="cd00009">
    <property type="entry name" value="AAA"/>
    <property type="match status" value="1"/>
</dbReference>
<dbReference type="PROSITE" id="PS50045">
    <property type="entry name" value="SIGMA54_INTERACT_4"/>
    <property type="match status" value="1"/>
</dbReference>
<evidence type="ECO:0000313" key="10">
    <source>
        <dbReference type="Proteomes" id="UP001302349"/>
    </source>
</evidence>
<gene>
    <name evidence="9" type="ORF">RT717_07025</name>
</gene>
<feature type="domain" description="Sigma-54 factor interaction" evidence="7">
    <location>
        <begin position="156"/>
        <end position="385"/>
    </location>
</feature>
<dbReference type="PROSITE" id="PS00688">
    <property type="entry name" value="SIGMA54_INTERACT_3"/>
    <property type="match status" value="1"/>
</dbReference>
<dbReference type="InterPro" id="IPR001789">
    <property type="entry name" value="Sig_transdc_resp-reg_receiver"/>
</dbReference>
<evidence type="ECO:0000256" key="4">
    <source>
        <dbReference type="ARBA" id="ARBA00023125"/>
    </source>
</evidence>
<evidence type="ECO:0000313" key="9">
    <source>
        <dbReference type="EMBL" id="WOK08390.1"/>
    </source>
</evidence>
<dbReference type="InterPro" id="IPR002197">
    <property type="entry name" value="HTH_Fis"/>
</dbReference>
<dbReference type="Gene3D" id="1.10.10.60">
    <property type="entry name" value="Homeodomain-like"/>
    <property type="match status" value="1"/>
</dbReference>
<evidence type="ECO:0000256" key="5">
    <source>
        <dbReference type="ARBA" id="ARBA00023163"/>
    </source>
</evidence>
<dbReference type="PANTHER" id="PTHR32071">
    <property type="entry name" value="TRANSCRIPTIONAL REGULATORY PROTEIN"/>
    <property type="match status" value="1"/>
</dbReference>
<reference evidence="9 10" key="1">
    <citation type="journal article" date="2023" name="Microbiol. Resour. Announc.">
        <title>Complete Genome Sequence of Imperialibacter roseus strain P4T.</title>
        <authorList>
            <person name="Tizabi D.R."/>
            <person name="Bachvaroff T."/>
            <person name="Hill R.T."/>
        </authorList>
    </citation>
    <scope>NUCLEOTIDE SEQUENCE [LARGE SCALE GENOMIC DNA]</scope>
    <source>
        <strain evidence="9 10">P4T</strain>
    </source>
</reference>
<dbReference type="SMART" id="SM00448">
    <property type="entry name" value="REC"/>
    <property type="match status" value="1"/>
</dbReference>
<evidence type="ECO:0000256" key="2">
    <source>
        <dbReference type="ARBA" id="ARBA00022840"/>
    </source>
</evidence>
<dbReference type="PROSITE" id="PS50110">
    <property type="entry name" value="RESPONSE_REGULATORY"/>
    <property type="match status" value="1"/>
</dbReference>
<sequence>MPKLNANILIIEDDEDVLYTAKLVLKQRFGEVHTETDPKRLPRLLEKTAFDVILLDMNFSHGQTSGNEGLFWLREILKLDSQAHVIMNTAYGDIQLAVEAMKIGAIDFLVKPWEREKLIATVENVFQLSRSKKEVQKLKSREKVITGDIDKAFPDMISRSDVMAPVFEAIEKVAKTDANVLILGENGTGKELVAREIYRQSLRAKEPFIKVDLGSLAESLFESELFGHKKGAFTDAKEDRQGRLEIASGGTLFLDEIGNLTTTQQSKLLTVLQARQVTPIGSNRPVDIDIRLISATNIQLDQVIESGEFRQDLLYRINTVEITLPPLRSRTGDVALLAEHYLNLYASKYNKRQLSLNKSALKKLDQYPWPGNIRELQHTMERAVIMADATELTADDFPLDKKPQPSLVNEVLQKDEMEKQLIQKAIKKWEGNLTKAADEMGMGRTTLYRKMKKYGF</sequence>
<keyword evidence="6" id="KW-0597">Phosphoprotein</keyword>
<dbReference type="InterPro" id="IPR025944">
    <property type="entry name" value="Sigma_54_int_dom_CS"/>
</dbReference>
<evidence type="ECO:0000256" key="6">
    <source>
        <dbReference type="PROSITE-ProRule" id="PRU00169"/>
    </source>
</evidence>
<dbReference type="RefSeq" id="WP_317491031.1">
    <property type="nucleotide sequence ID" value="NZ_CP136051.1"/>
</dbReference>
<dbReference type="InterPro" id="IPR027417">
    <property type="entry name" value="P-loop_NTPase"/>
</dbReference>
<dbReference type="InterPro" id="IPR002078">
    <property type="entry name" value="Sigma_54_int"/>
</dbReference>
<dbReference type="Proteomes" id="UP001302349">
    <property type="component" value="Chromosome"/>
</dbReference>
<keyword evidence="5" id="KW-0804">Transcription</keyword>
<keyword evidence="1" id="KW-0547">Nucleotide-binding</keyword>
<dbReference type="PANTHER" id="PTHR32071:SF113">
    <property type="entry name" value="ALGINATE BIOSYNTHESIS TRANSCRIPTIONAL REGULATORY PROTEIN ALGB"/>
    <property type="match status" value="1"/>
</dbReference>
<dbReference type="PRINTS" id="PR01590">
    <property type="entry name" value="HTHFIS"/>
</dbReference>
<organism evidence="9 10">
    <name type="scientific">Imperialibacter roseus</name>
    <dbReference type="NCBI Taxonomy" id="1324217"/>
    <lineage>
        <taxon>Bacteria</taxon>
        <taxon>Pseudomonadati</taxon>
        <taxon>Bacteroidota</taxon>
        <taxon>Cytophagia</taxon>
        <taxon>Cytophagales</taxon>
        <taxon>Flammeovirgaceae</taxon>
        <taxon>Imperialibacter</taxon>
    </lineage>
</organism>
<dbReference type="EMBL" id="CP136051">
    <property type="protein sequence ID" value="WOK08390.1"/>
    <property type="molecule type" value="Genomic_DNA"/>
</dbReference>
<keyword evidence="4" id="KW-0238">DNA-binding</keyword>
<dbReference type="Pfam" id="PF25601">
    <property type="entry name" value="AAA_lid_14"/>
    <property type="match status" value="1"/>
</dbReference>
<evidence type="ECO:0000259" key="7">
    <source>
        <dbReference type="PROSITE" id="PS50045"/>
    </source>
</evidence>
<evidence type="ECO:0000256" key="1">
    <source>
        <dbReference type="ARBA" id="ARBA00022741"/>
    </source>
</evidence>
<dbReference type="PROSITE" id="PS00676">
    <property type="entry name" value="SIGMA54_INTERACT_2"/>
    <property type="match status" value="1"/>
</dbReference>
<proteinExistence type="predicted"/>
<dbReference type="Pfam" id="PF00072">
    <property type="entry name" value="Response_reg"/>
    <property type="match status" value="1"/>
</dbReference>
<accession>A0ABZ0IVJ0</accession>
<dbReference type="Pfam" id="PF00158">
    <property type="entry name" value="Sigma54_activat"/>
    <property type="match status" value="1"/>
</dbReference>
<feature type="modified residue" description="4-aspartylphosphate" evidence="6">
    <location>
        <position position="56"/>
    </location>
</feature>